<gene>
    <name evidence="1" type="ORF">g.4891</name>
</gene>
<dbReference type="AlphaFoldDB" id="A0A1B6M5J1"/>
<organism evidence="1">
    <name type="scientific">Graphocephala atropunctata</name>
    <dbReference type="NCBI Taxonomy" id="36148"/>
    <lineage>
        <taxon>Eukaryota</taxon>
        <taxon>Metazoa</taxon>
        <taxon>Ecdysozoa</taxon>
        <taxon>Arthropoda</taxon>
        <taxon>Hexapoda</taxon>
        <taxon>Insecta</taxon>
        <taxon>Pterygota</taxon>
        <taxon>Neoptera</taxon>
        <taxon>Paraneoptera</taxon>
        <taxon>Hemiptera</taxon>
        <taxon>Auchenorrhyncha</taxon>
        <taxon>Membracoidea</taxon>
        <taxon>Cicadellidae</taxon>
        <taxon>Cicadellinae</taxon>
        <taxon>Cicadellini</taxon>
        <taxon>Graphocephala</taxon>
    </lineage>
</organism>
<evidence type="ECO:0000313" key="1">
    <source>
        <dbReference type="EMBL" id="JAT31190.1"/>
    </source>
</evidence>
<accession>A0A1B6M5J1</accession>
<feature type="non-terminal residue" evidence="1">
    <location>
        <position position="1"/>
    </location>
</feature>
<name>A0A1B6M5J1_9HEMI</name>
<proteinExistence type="predicted"/>
<sequence>ERTGRFKLNVIKLLCEINESWKEFEKYNQNIRIQDVPSDYEGLNLKDANLYNTMISMVPLECISIAVLIHCMIEQICWWHGDHLLDNLSSDNSTVTSNEHTKSESLVLNKRFKNVNPVLIDQRDELKYNTFHLNLPEFDFQNITMKMLTNSPVYSLWQRLPPHSISKSKWYEFQMQKLKDCTENVYLGAQKLFLIHLHQSLLNLMSLRLSHVLGHCTDEEIHFTDSVRCEKFMFSSLDIQISDENAESFIQNLLSEIVSKVTSVKKSSNTTRNFEKHSVESTIWMFS</sequence>
<dbReference type="EMBL" id="GEBQ01008787">
    <property type="protein sequence ID" value="JAT31190.1"/>
    <property type="molecule type" value="Transcribed_RNA"/>
</dbReference>
<reference evidence="1" key="1">
    <citation type="submission" date="2015-11" db="EMBL/GenBank/DDBJ databases">
        <title>De novo transcriptome assembly of four potential Pierce s Disease insect vectors from Arizona vineyards.</title>
        <authorList>
            <person name="Tassone E.E."/>
        </authorList>
    </citation>
    <scope>NUCLEOTIDE SEQUENCE</scope>
</reference>
<protein>
    <submittedName>
        <fullName evidence="1">Uncharacterized protein</fullName>
    </submittedName>
</protein>